<evidence type="ECO:0000313" key="2">
    <source>
        <dbReference type="Proteomes" id="UP001420932"/>
    </source>
</evidence>
<comment type="caution">
    <text evidence="1">The sequence shown here is derived from an EMBL/GenBank/DDBJ whole genome shotgun (WGS) entry which is preliminary data.</text>
</comment>
<keyword evidence="2" id="KW-1185">Reference proteome</keyword>
<name>A0AAP0NX36_9MAGN</name>
<gene>
    <name evidence="1" type="ORF">Syun_019905</name>
</gene>
<evidence type="ECO:0000313" key="1">
    <source>
        <dbReference type="EMBL" id="KAK9122288.1"/>
    </source>
</evidence>
<dbReference type="EMBL" id="JBBNAF010000008">
    <property type="protein sequence ID" value="KAK9122288.1"/>
    <property type="molecule type" value="Genomic_DNA"/>
</dbReference>
<accession>A0AAP0NX36</accession>
<dbReference type="Proteomes" id="UP001420932">
    <property type="component" value="Unassembled WGS sequence"/>
</dbReference>
<reference evidence="1 2" key="1">
    <citation type="submission" date="2024-01" db="EMBL/GenBank/DDBJ databases">
        <title>Genome assemblies of Stephania.</title>
        <authorList>
            <person name="Yang L."/>
        </authorList>
    </citation>
    <scope>NUCLEOTIDE SEQUENCE [LARGE SCALE GENOMIC DNA]</scope>
    <source>
        <strain evidence="1">YNDBR</strain>
        <tissue evidence="1">Leaf</tissue>
    </source>
</reference>
<dbReference type="AlphaFoldDB" id="A0AAP0NX36"/>
<protein>
    <submittedName>
        <fullName evidence="1">Uncharacterized protein</fullName>
    </submittedName>
</protein>
<organism evidence="1 2">
    <name type="scientific">Stephania yunnanensis</name>
    <dbReference type="NCBI Taxonomy" id="152371"/>
    <lineage>
        <taxon>Eukaryota</taxon>
        <taxon>Viridiplantae</taxon>
        <taxon>Streptophyta</taxon>
        <taxon>Embryophyta</taxon>
        <taxon>Tracheophyta</taxon>
        <taxon>Spermatophyta</taxon>
        <taxon>Magnoliopsida</taxon>
        <taxon>Ranunculales</taxon>
        <taxon>Menispermaceae</taxon>
        <taxon>Menispermoideae</taxon>
        <taxon>Cissampelideae</taxon>
        <taxon>Stephania</taxon>
    </lineage>
</organism>
<sequence length="132" mass="14484">MNQELFFGIANHKLVVVGIDASILLETLHRQLSRCDSTRTFLTFNRAGLSAVSALAVRSRWSPYLHLVVLPGLSAVSGLAVSLVSPSRRAGGRHRRYLPLSLVSDSDPATLMIKSSSAFIEIIHLVTVLRKY</sequence>
<proteinExistence type="predicted"/>